<evidence type="ECO:0000256" key="1">
    <source>
        <dbReference type="SAM" id="MobiDB-lite"/>
    </source>
</evidence>
<keyword evidence="4" id="KW-1185">Reference proteome</keyword>
<feature type="region of interest" description="Disordered" evidence="1">
    <location>
        <begin position="280"/>
        <end position="355"/>
    </location>
</feature>
<dbReference type="Gene3D" id="1.10.30.50">
    <property type="match status" value="1"/>
</dbReference>
<dbReference type="SMART" id="SM00507">
    <property type="entry name" value="HNHc"/>
    <property type="match status" value="1"/>
</dbReference>
<sequence>MEHGAADEPGSEVDPAVLLGADAAALAELTDADVIERLLAAERLRSRVDAACVALTGAFDARTLAAADGARSTPAWISARVGVGFGHARADLAMARELRGQPHVAHASADGRITRDQVRALLAAREPGIEEVFDACEAVLVDEVATSTLAAGRRFLARWARDVRERFAIPEADGTEPDGGHGPSRAHLSPVGDRWTGDLDLTAVDGELLATAIATHIDDLWRTGVFTRDDGLDPSERRAIALVQLIERATRGGDHDATARPLILGIATLGLLTGRGETCARDRAAQPDAAEPTSHTSEGRPDVCADTGPGHTGSSGHARPSGTAVPTGHSGPGEPPPWGLPHPDDDPTSPALAADPGADARIAGALAGIDPRDPFPRVISELSRTGPVHPDVLRRLACEGDIVPVYVGPGADQLDMGRTIRLANRAQRRALHVRDGGCQFPGCSVPPEGCIAHHMIWWDHGGPTDLHNLCLLCRHHHRLVHGGGFTIGRAPDGTITTRRTDHHPFTPSLRPRTPLVAPRPPPQRHDAEDRELHDQARARIAGLIHHARMARTAANAEVAHHRHRSRTTVLRQ</sequence>
<dbReference type="KEGG" id="ima:PO878_11875"/>
<proteinExistence type="predicted"/>
<evidence type="ECO:0000313" key="4">
    <source>
        <dbReference type="Proteomes" id="UP001216390"/>
    </source>
</evidence>
<feature type="domain" description="HNH nuclease" evidence="2">
    <location>
        <begin position="426"/>
        <end position="478"/>
    </location>
</feature>
<dbReference type="CDD" id="cd00085">
    <property type="entry name" value="HNHc"/>
    <property type="match status" value="1"/>
</dbReference>
<dbReference type="Pfam" id="PF02720">
    <property type="entry name" value="DUF222"/>
    <property type="match status" value="1"/>
</dbReference>
<name>A0AAF0BSF7_9ACTN</name>
<evidence type="ECO:0000313" key="3">
    <source>
        <dbReference type="EMBL" id="WCO65197.1"/>
    </source>
</evidence>
<dbReference type="AlphaFoldDB" id="A0AAF0BSF7"/>
<dbReference type="InterPro" id="IPR003615">
    <property type="entry name" value="HNH_nuc"/>
</dbReference>
<feature type="region of interest" description="Disordered" evidence="1">
    <location>
        <begin position="552"/>
        <end position="572"/>
    </location>
</feature>
<dbReference type="InterPro" id="IPR003870">
    <property type="entry name" value="DUF222"/>
</dbReference>
<protein>
    <submittedName>
        <fullName evidence="3">DUF222 domain-containing protein</fullName>
    </submittedName>
</protein>
<accession>A0AAF0BSF7</accession>
<dbReference type="Proteomes" id="UP001216390">
    <property type="component" value="Chromosome"/>
</dbReference>
<evidence type="ECO:0000259" key="2">
    <source>
        <dbReference type="SMART" id="SM00507"/>
    </source>
</evidence>
<feature type="region of interest" description="Disordered" evidence="1">
    <location>
        <begin position="490"/>
        <end position="530"/>
    </location>
</feature>
<reference evidence="3" key="1">
    <citation type="submission" date="2023-01" db="EMBL/GenBank/DDBJ databases">
        <title>The diversity of Class Acidimicrobiia in South China Sea sediment environments and the proposal of Iamia marina sp. nov., a novel species of the genus Iamia.</title>
        <authorList>
            <person name="He Y."/>
            <person name="Tian X."/>
        </authorList>
    </citation>
    <scope>NUCLEOTIDE SEQUENCE</scope>
    <source>
        <strain evidence="3">DSM 19957</strain>
    </source>
</reference>
<organism evidence="3 4">
    <name type="scientific">Iamia majanohamensis</name>
    <dbReference type="NCBI Taxonomy" id="467976"/>
    <lineage>
        <taxon>Bacteria</taxon>
        <taxon>Bacillati</taxon>
        <taxon>Actinomycetota</taxon>
        <taxon>Acidimicrobiia</taxon>
        <taxon>Acidimicrobiales</taxon>
        <taxon>Iamiaceae</taxon>
        <taxon>Iamia</taxon>
    </lineage>
</organism>
<feature type="region of interest" description="Disordered" evidence="1">
    <location>
        <begin position="170"/>
        <end position="191"/>
    </location>
</feature>
<gene>
    <name evidence="3" type="ORF">PO878_11875</name>
</gene>
<dbReference type="EMBL" id="CP116942">
    <property type="protein sequence ID" value="WCO65197.1"/>
    <property type="molecule type" value="Genomic_DNA"/>
</dbReference>
<dbReference type="RefSeq" id="WP_272734722.1">
    <property type="nucleotide sequence ID" value="NZ_CP116942.1"/>
</dbReference>